<reference evidence="4" key="1">
    <citation type="submission" date="2021-01" db="EMBL/GenBank/DDBJ databases">
        <authorList>
            <consortium name="Aspergillus puulaauensis MK2 genome sequencing consortium"/>
            <person name="Kazuki M."/>
            <person name="Futagami T."/>
        </authorList>
    </citation>
    <scope>NUCLEOTIDE SEQUENCE</scope>
    <source>
        <strain evidence="4">MK2</strain>
    </source>
</reference>
<dbReference type="PROSITE" id="PS50211">
    <property type="entry name" value="DENN"/>
    <property type="match status" value="1"/>
</dbReference>
<dbReference type="KEGG" id="apuu:APUU_50767A"/>
<feature type="compositionally biased region" description="Low complexity" evidence="2">
    <location>
        <begin position="746"/>
        <end position="758"/>
    </location>
</feature>
<feature type="region of interest" description="Disordered" evidence="2">
    <location>
        <begin position="514"/>
        <end position="558"/>
    </location>
</feature>
<feature type="compositionally biased region" description="Basic and acidic residues" evidence="2">
    <location>
        <begin position="514"/>
        <end position="525"/>
    </location>
</feature>
<keyword evidence="5" id="KW-1185">Reference proteome</keyword>
<dbReference type="PANTHER" id="PTHR31017">
    <property type="entry name" value="LATE SECRETORY PATHWAY PROTEIN AVL9-RELATED"/>
    <property type="match status" value="1"/>
</dbReference>
<dbReference type="OrthoDB" id="192887at2759"/>
<evidence type="ECO:0000313" key="5">
    <source>
        <dbReference type="Proteomes" id="UP000654913"/>
    </source>
</evidence>
<sequence>MSRAQVHQEPIVMVIDFHHARGPEIELCIGPEGTDPAAENDWSLLPFMALSDGAHMSTEEFSYFTLRRKGTETEPPTSLFGIACSRQIDSKTLIYKSPDVTRSTVQKAVVVVTDTPKSLGQLREKLSVVTSAWFAQRDFSDRDILKKFREGLVISLEKGEGVKDQTLGLSLREMIHEFKYQTLVLFKALLLQPKMLFFGSRCERLCMIQFSLVSLIPGLMNYLQDSADPSFDTYAQTVEKPTSLKTSDRSSLLAYMGLPLQIFGKGSMFGPYTPLQQLDLLADDGTKSYVVGSTNSLLLQQKDRYSDILINLDEDTINITSPSLRTALTLSVADRRWIDAITQIVSDTWDEAHPQQPKTHGYMGSEEFIRLQFEEYLLALLSCMKYHEELNSFLADEPSRRSRAHLDSYNIDGNPALEFNQEFLAQWKGTSNYALFERLTSDALLFSVAEPRHPSAGGLTIDDVQRRISQQVADLHLDEKVREGREALNRHLSTGQKKVSAAFNSFWADIESMREAQRKRNEEKASQSPRPSLDRSASLPVSPSDSASSTAGSSWFPNRKAPAPAVDMTQAQASVSVVGQKAGAYFSSWGSWATEKKKEWQEKKSTSPSPTESAAVTSPSTPTLASITESNDNTEKGRRLSMQSLRSEGSNTLSRSGSRRKRLSNIFLKRDSLDINAANRDNDDNETVYPKSPLSREAPGLGDDYVSEPPAKQTESEQKAAATIPEEKENTVESAPSDNTKEEEPSAAAAKPTETTSAVKPDTEAEVSPEKPSALTSTPANESTS</sequence>
<dbReference type="EMBL" id="AP024447">
    <property type="protein sequence ID" value="BCS26056.1"/>
    <property type="molecule type" value="Genomic_DNA"/>
</dbReference>
<dbReference type="AlphaFoldDB" id="A0A7R7XQW6"/>
<feature type="compositionally biased region" description="Polar residues" evidence="2">
    <location>
        <begin position="606"/>
        <end position="631"/>
    </location>
</feature>
<dbReference type="GeneID" id="64976061"/>
<evidence type="ECO:0000313" key="4">
    <source>
        <dbReference type="EMBL" id="BCS26056.1"/>
    </source>
</evidence>
<protein>
    <submittedName>
        <fullName evidence="4">Late secretory pathway protein avl9</fullName>
    </submittedName>
</protein>
<feature type="compositionally biased region" description="Polar residues" evidence="2">
    <location>
        <begin position="641"/>
        <end position="652"/>
    </location>
</feature>
<feature type="compositionally biased region" description="Polar residues" evidence="2">
    <location>
        <begin position="774"/>
        <end position="785"/>
    </location>
</feature>
<dbReference type="InterPro" id="IPR037516">
    <property type="entry name" value="Tripartite_DENN"/>
</dbReference>
<gene>
    <name evidence="4" type="primary">AVL9</name>
    <name evidence="4" type="ORF">APUU_50767A</name>
</gene>
<evidence type="ECO:0000259" key="3">
    <source>
        <dbReference type="PROSITE" id="PS50211"/>
    </source>
</evidence>
<comment type="similarity">
    <text evidence="1">Belongs to the AVL9 family.</text>
</comment>
<accession>A0A7R7XQW6</accession>
<dbReference type="InterPro" id="IPR018307">
    <property type="entry name" value="ABL9/DENND6_dom"/>
</dbReference>
<feature type="region of interest" description="Disordered" evidence="2">
    <location>
        <begin position="597"/>
        <end position="785"/>
    </location>
</feature>
<reference evidence="4" key="2">
    <citation type="submission" date="2021-02" db="EMBL/GenBank/DDBJ databases">
        <title>Aspergillus puulaauensis MK2 genome sequence.</title>
        <authorList>
            <person name="Futagami T."/>
            <person name="Mori K."/>
            <person name="Kadooka C."/>
            <person name="Tanaka T."/>
        </authorList>
    </citation>
    <scope>NUCLEOTIDE SEQUENCE</scope>
    <source>
        <strain evidence="4">MK2</strain>
    </source>
</reference>
<feature type="compositionally biased region" description="Low complexity" evidence="2">
    <location>
        <begin position="536"/>
        <end position="557"/>
    </location>
</feature>
<name>A0A7R7XQW6_9EURO</name>
<evidence type="ECO:0000256" key="1">
    <source>
        <dbReference type="ARBA" id="ARBA00038178"/>
    </source>
</evidence>
<dbReference type="Pfam" id="PF09794">
    <property type="entry name" value="Avl9"/>
    <property type="match status" value="1"/>
</dbReference>
<proteinExistence type="inferred from homology"/>
<feature type="domain" description="UDENN" evidence="3">
    <location>
        <begin position="10"/>
        <end position="455"/>
    </location>
</feature>
<evidence type="ECO:0000256" key="2">
    <source>
        <dbReference type="SAM" id="MobiDB-lite"/>
    </source>
</evidence>
<dbReference type="GO" id="GO:0005737">
    <property type="term" value="C:cytoplasm"/>
    <property type="evidence" value="ECO:0007669"/>
    <property type="project" value="TreeGrafter"/>
</dbReference>
<organism evidence="4 5">
    <name type="scientific">Aspergillus puulaauensis</name>
    <dbReference type="NCBI Taxonomy" id="1220207"/>
    <lineage>
        <taxon>Eukaryota</taxon>
        <taxon>Fungi</taxon>
        <taxon>Dikarya</taxon>
        <taxon>Ascomycota</taxon>
        <taxon>Pezizomycotina</taxon>
        <taxon>Eurotiomycetes</taxon>
        <taxon>Eurotiomycetidae</taxon>
        <taxon>Eurotiales</taxon>
        <taxon>Aspergillaceae</taxon>
        <taxon>Aspergillus</taxon>
    </lineage>
</organism>
<dbReference type="InterPro" id="IPR051731">
    <property type="entry name" value="DENND11/AVL9_GEFs"/>
</dbReference>
<dbReference type="PANTHER" id="PTHR31017:SF1">
    <property type="entry name" value="LATE SECRETORY PATHWAY PROTEIN AVL9 HOMOLOG"/>
    <property type="match status" value="1"/>
</dbReference>
<dbReference type="RefSeq" id="XP_041558250.1">
    <property type="nucleotide sequence ID" value="XM_041705800.1"/>
</dbReference>
<dbReference type="Proteomes" id="UP000654913">
    <property type="component" value="Chromosome 5"/>
</dbReference>